<dbReference type="HOGENOM" id="CLU_147424_0_0_4"/>
<gene>
    <name evidence="1" type="ORF">IX83_07080</name>
</gene>
<evidence type="ECO:0000313" key="2">
    <source>
        <dbReference type="Proteomes" id="UP000028945"/>
    </source>
</evidence>
<dbReference type="STRING" id="1072685.IX83_07080"/>
<organism evidence="1 2">
    <name type="scientific">Basilea psittacipulmonis DSM 24701</name>
    <dbReference type="NCBI Taxonomy" id="1072685"/>
    <lineage>
        <taxon>Bacteria</taxon>
        <taxon>Pseudomonadati</taxon>
        <taxon>Pseudomonadota</taxon>
        <taxon>Betaproteobacteria</taxon>
        <taxon>Burkholderiales</taxon>
        <taxon>Alcaligenaceae</taxon>
        <taxon>Basilea</taxon>
    </lineage>
</organism>
<dbReference type="Gene3D" id="2.60.120.1110">
    <property type="match status" value="1"/>
</dbReference>
<evidence type="ECO:0000313" key="1">
    <source>
        <dbReference type="EMBL" id="AIL33099.1"/>
    </source>
</evidence>
<sequence length="126" mass="13118">MAIIDSRLVFSDKQNATANGVSTNTIDLGSDRNIGVGTPLYAVVQLVSNASSAITVALESSKTENGTYDTLGSIVIPAGAKAGNAYSFGVPNQNNRYLRLKYGAVCQVTSYLSLAQPASHTAYPAT</sequence>
<dbReference type="Proteomes" id="UP000028945">
    <property type="component" value="Chromosome"/>
</dbReference>
<dbReference type="InterPro" id="IPR048922">
    <property type="entry name" value="Bbp16"/>
</dbReference>
<dbReference type="KEGG" id="bpsi:IX83_07080"/>
<accession>A0A077DEF0</accession>
<dbReference type="RefSeq" id="WP_038500667.1">
    <property type="nucleotide sequence ID" value="NZ_AFWK01000074.1"/>
</dbReference>
<name>A0A077DEF0_9BURK</name>
<proteinExistence type="predicted"/>
<reference evidence="1 2" key="1">
    <citation type="journal article" date="2014" name="BMC Genomics">
        <title>A genomic perspective on a new bacterial genus and species from the Alcaligenaceae family, Basilea psittacipulmonis.</title>
        <authorList>
            <person name="Whiteson K.L."/>
            <person name="Hernandez D."/>
            <person name="Lazarevic V."/>
            <person name="Gaia N."/>
            <person name="Farinelli L."/>
            <person name="Francois P."/>
            <person name="Pilo P."/>
            <person name="Frey J."/>
            <person name="Schrenzel J."/>
        </authorList>
    </citation>
    <scope>NUCLEOTIDE SEQUENCE [LARGE SCALE GENOMIC DNA]</scope>
    <source>
        <strain evidence="1 2">DSM 24701</strain>
    </source>
</reference>
<keyword evidence="2" id="KW-1185">Reference proteome</keyword>
<dbReference type="AlphaFoldDB" id="A0A077DEF0"/>
<dbReference type="Pfam" id="PF21190">
    <property type="entry name" value="Bbp16"/>
    <property type="match status" value="1"/>
</dbReference>
<protein>
    <submittedName>
        <fullName evidence="1">Uncharacterized protein</fullName>
    </submittedName>
</protein>
<dbReference type="EMBL" id="CP009238">
    <property type="protein sequence ID" value="AIL33099.1"/>
    <property type="molecule type" value="Genomic_DNA"/>
</dbReference>